<dbReference type="InterPro" id="IPR002421">
    <property type="entry name" value="5-3_exonuclease"/>
</dbReference>
<dbReference type="GO" id="GO:0003677">
    <property type="term" value="F:DNA binding"/>
    <property type="evidence" value="ECO:0007669"/>
    <property type="project" value="UniProtKB-UniRule"/>
</dbReference>
<dbReference type="Gene3D" id="1.20.1060.10">
    <property type="entry name" value="Taq DNA Polymerase, Chain T, domain 4"/>
    <property type="match status" value="1"/>
</dbReference>
<dbReference type="SMART" id="SM00475">
    <property type="entry name" value="53EXOc"/>
    <property type="match status" value="1"/>
</dbReference>
<evidence type="ECO:0000256" key="5">
    <source>
        <dbReference type="ARBA" id="ARBA00022695"/>
    </source>
</evidence>
<organism evidence="16 17">
    <name type="scientific">Candidatus Gallimonas intestinigallinarum</name>
    <dbReference type="NCBI Taxonomy" id="2838604"/>
    <lineage>
        <taxon>Bacteria</taxon>
        <taxon>Bacillati</taxon>
        <taxon>Bacillota</taxon>
        <taxon>Clostridia</taxon>
        <taxon>Candidatus Gallimonas</taxon>
    </lineage>
</organism>
<dbReference type="Gene3D" id="3.30.70.370">
    <property type="match status" value="1"/>
</dbReference>
<dbReference type="GO" id="GO:0006261">
    <property type="term" value="P:DNA-templated DNA replication"/>
    <property type="evidence" value="ECO:0007669"/>
    <property type="project" value="UniProtKB-UniRule"/>
</dbReference>
<dbReference type="InterPro" id="IPR036397">
    <property type="entry name" value="RNaseH_sf"/>
</dbReference>
<dbReference type="EC" id="2.7.7.7" evidence="2 12"/>
<evidence type="ECO:0000256" key="11">
    <source>
        <dbReference type="ARBA" id="ARBA00049244"/>
    </source>
</evidence>
<keyword evidence="4 13" id="KW-0808">Transferase</keyword>
<keyword evidence="13" id="KW-0378">Hydrolase</keyword>
<keyword evidence="7 13" id="KW-0227">DNA damage</keyword>
<evidence type="ECO:0000256" key="13">
    <source>
        <dbReference type="RuleBase" id="RU004460"/>
    </source>
</evidence>
<dbReference type="FunFam" id="1.20.1060.10:FF:000001">
    <property type="entry name" value="DNA polymerase I"/>
    <property type="match status" value="1"/>
</dbReference>
<evidence type="ECO:0000259" key="14">
    <source>
        <dbReference type="SMART" id="SM00475"/>
    </source>
</evidence>
<evidence type="ECO:0000256" key="3">
    <source>
        <dbReference type="ARBA" id="ARBA00020311"/>
    </source>
</evidence>
<dbReference type="Gene3D" id="3.30.420.10">
    <property type="entry name" value="Ribonuclease H-like superfamily/Ribonuclease H"/>
    <property type="match status" value="1"/>
</dbReference>
<dbReference type="Pfam" id="PF01367">
    <property type="entry name" value="5_3_exonuc"/>
    <property type="match status" value="1"/>
</dbReference>
<dbReference type="CDD" id="cd09859">
    <property type="entry name" value="PIN_53EXO"/>
    <property type="match status" value="1"/>
</dbReference>
<feature type="domain" description="5'-3' exonuclease" evidence="14">
    <location>
        <begin position="2"/>
        <end position="258"/>
    </location>
</feature>
<dbReference type="GO" id="GO:0006302">
    <property type="term" value="P:double-strand break repair"/>
    <property type="evidence" value="ECO:0007669"/>
    <property type="project" value="TreeGrafter"/>
</dbReference>
<comment type="subunit">
    <text evidence="13">Single-chain monomer with multiple functions.</text>
</comment>
<keyword evidence="5 13" id="KW-0548">Nucleotidyltransferase</keyword>
<comment type="similarity">
    <text evidence="1 13">Belongs to the DNA polymerase type-A family.</text>
</comment>
<dbReference type="Pfam" id="PF00476">
    <property type="entry name" value="DNA_pol_A"/>
    <property type="match status" value="1"/>
</dbReference>
<dbReference type="GO" id="GO:0008409">
    <property type="term" value="F:5'-3' exonuclease activity"/>
    <property type="evidence" value="ECO:0007669"/>
    <property type="project" value="UniProtKB-UniRule"/>
</dbReference>
<name>A0A9D2DWB1_9FIRM</name>
<evidence type="ECO:0000313" key="16">
    <source>
        <dbReference type="EMBL" id="HIZ24280.1"/>
    </source>
</evidence>
<keyword evidence="8 13" id="KW-0239">DNA-directed DNA polymerase</keyword>
<dbReference type="SUPFAM" id="SSF47807">
    <property type="entry name" value="5' to 3' exonuclease, C-terminal subdomain"/>
    <property type="match status" value="1"/>
</dbReference>
<evidence type="ECO:0000256" key="12">
    <source>
        <dbReference type="NCBIfam" id="TIGR00593"/>
    </source>
</evidence>
<keyword evidence="10 13" id="KW-0234">DNA repair</keyword>
<dbReference type="GO" id="GO:0003887">
    <property type="term" value="F:DNA-directed DNA polymerase activity"/>
    <property type="evidence" value="ECO:0007669"/>
    <property type="project" value="UniProtKB-UniRule"/>
</dbReference>
<dbReference type="InterPro" id="IPR043502">
    <property type="entry name" value="DNA/RNA_pol_sf"/>
</dbReference>
<dbReference type="CDD" id="cd08637">
    <property type="entry name" value="DNA_pol_A_pol_I_C"/>
    <property type="match status" value="1"/>
</dbReference>
<dbReference type="PANTHER" id="PTHR10133:SF27">
    <property type="entry name" value="DNA POLYMERASE NU"/>
    <property type="match status" value="1"/>
</dbReference>
<dbReference type="InterPro" id="IPR020045">
    <property type="entry name" value="DNA_polI_H3TH"/>
</dbReference>
<dbReference type="InterPro" id="IPR001098">
    <property type="entry name" value="DNA-dir_DNA_pol_A_palm_dom"/>
</dbReference>
<dbReference type="InterPro" id="IPR036279">
    <property type="entry name" value="5-3_exonuclease_C_sf"/>
</dbReference>
<comment type="caution">
    <text evidence="16">The sequence shown here is derived from an EMBL/GenBank/DDBJ whole genome shotgun (WGS) entry which is preliminary data.</text>
</comment>
<evidence type="ECO:0000256" key="2">
    <source>
        <dbReference type="ARBA" id="ARBA00012417"/>
    </source>
</evidence>
<evidence type="ECO:0000256" key="6">
    <source>
        <dbReference type="ARBA" id="ARBA00022705"/>
    </source>
</evidence>
<dbReference type="InterPro" id="IPR029060">
    <property type="entry name" value="PIN-like_dom_sf"/>
</dbReference>
<dbReference type="Proteomes" id="UP000824044">
    <property type="component" value="Unassembled WGS sequence"/>
</dbReference>
<evidence type="ECO:0000256" key="7">
    <source>
        <dbReference type="ARBA" id="ARBA00022763"/>
    </source>
</evidence>
<feature type="domain" description="DNA-directed DNA polymerase family A palm" evidence="15">
    <location>
        <begin position="604"/>
        <end position="810"/>
    </location>
</feature>
<comment type="catalytic activity">
    <reaction evidence="11 13">
        <text>DNA(n) + a 2'-deoxyribonucleoside 5'-triphosphate = DNA(n+1) + diphosphate</text>
        <dbReference type="Rhea" id="RHEA:22508"/>
        <dbReference type="Rhea" id="RHEA-COMP:17339"/>
        <dbReference type="Rhea" id="RHEA-COMP:17340"/>
        <dbReference type="ChEBI" id="CHEBI:33019"/>
        <dbReference type="ChEBI" id="CHEBI:61560"/>
        <dbReference type="ChEBI" id="CHEBI:173112"/>
        <dbReference type="EC" id="2.7.7.7"/>
    </reaction>
</comment>
<dbReference type="InterPro" id="IPR002298">
    <property type="entry name" value="DNA_polymerase_A"/>
</dbReference>
<dbReference type="Gene3D" id="1.10.150.20">
    <property type="entry name" value="5' to 3' exonuclease, C-terminal subdomain"/>
    <property type="match status" value="2"/>
</dbReference>
<dbReference type="PRINTS" id="PR00868">
    <property type="entry name" value="DNAPOLI"/>
</dbReference>
<dbReference type="SUPFAM" id="SSF56672">
    <property type="entry name" value="DNA/RNA polymerases"/>
    <property type="match status" value="1"/>
</dbReference>
<dbReference type="Pfam" id="PF02739">
    <property type="entry name" value="5_3_exonuc_N"/>
    <property type="match status" value="1"/>
</dbReference>
<dbReference type="SUPFAM" id="SSF88723">
    <property type="entry name" value="PIN domain-like"/>
    <property type="match status" value="1"/>
</dbReference>
<dbReference type="FunFam" id="1.10.150.20:FF:000002">
    <property type="entry name" value="DNA polymerase I"/>
    <property type="match status" value="1"/>
</dbReference>
<comment type="function">
    <text evidence="13">In addition to polymerase activity, this DNA polymerase exhibits 5'-3' exonuclease activity.</text>
</comment>
<keyword evidence="13" id="KW-0540">Nuclease</keyword>
<keyword evidence="9 13" id="KW-0238">DNA-binding</keyword>
<protein>
    <recommendedName>
        <fullName evidence="3 12">DNA polymerase I</fullName>
        <ecNumber evidence="2 12">2.7.7.7</ecNumber>
    </recommendedName>
</protein>
<dbReference type="SMART" id="SM00279">
    <property type="entry name" value="HhH2"/>
    <property type="match status" value="1"/>
</dbReference>
<dbReference type="CDD" id="cd09898">
    <property type="entry name" value="H3TH_53EXO"/>
    <property type="match status" value="1"/>
</dbReference>
<dbReference type="InterPro" id="IPR019760">
    <property type="entry name" value="DNA-dir_DNA_pol_A_CS"/>
</dbReference>
<dbReference type="AlphaFoldDB" id="A0A9D2DWB1"/>
<reference evidence="16" key="1">
    <citation type="journal article" date="2021" name="PeerJ">
        <title>Extensive microbial diversity within the chicken gut microbiome revealed by metagenomics and culture.</title>
        <authorList>
            <person name="Gilroy R."/>
            <person name="Ravi A."/>
            <person name="Getino M."/>
            <person name="Pursley I."/>
            <person name="Horton D.L."/>
            <person name="Alikhan N.F."/>
            <person name="Baker D."/>
            <person name="Gharbi K."/>
            <person name="Hall N."/>
            <person name="Watson M."/>
            <person name="Adriaenssens E.M."/>
            <person name="Foster-Nyarko E."/>
            <person name="Jarju S."/>
            <person name="Secka A."/>
            <person name="Antonio M."/>
            <person name="Oren A."/>
            <person name="Chaudhuri R.R."/>
            <person name="La Ragione R."/>
            <person name="Hildebrand F."/>
            <person name="Pallen M.J."/>
        </authorList>
    </citation>
    <scope>NUCLEOTIDE SEQUENCE</scope>
    <source>
        <strain evidence="16">CHK33-5263</strain>
    </source>
</reference>
<dbReference type="PANTHER" id="PTHR10133">
    <property type="entry name" value="DNA POLYMERASE I"/>
    <property type="match status" value="1"/>
</dbReference>
<dbReference type="FunFam" id="1.10.150.20:FF:000003">
    <property type="entry name" value="DNA polymerase I"/>
    <property type="match status" value="1"/>
</dbReference>
<accession>A0A9D2DWB1</accession>
<keyword evidence="13" id="KW-0269">Exonuclease</keyword>
<reference evidence="16" key="2">
    <citation type="submission" date="2021-04" db="EMBL/GenBank/DDBJ databases">
        <authorList>
            <person name="Gilroy R."/>
        </authorList>
    </citation>
    <scope>NUCLEOTIDE SEQUENCE</scope>
    <source>
        <strain evidence="16">CHK33-5263</strain>
    </source>
</reference>
<gene>
    <name evidence="13 16" type="primary">polA</name>
    <name evidence="16" type="ORF">H9812_02240</name>
</gene>
<evidence type="ECO:0000256" key="9">
    <source>
        <dbReference type="ARBA" id="ARBA00023125"/>
    </source>
</evidence>
<evidence type="ECO:0000313" key="17">
    <source>
        <dbReference type="Proteomes" id="UP000824044"/>
    </source>
</evidence>
<dbReference type="NCBIfam" id="TIGR00593">
    <property type="entry name" value="pola"/>
    <property type="match status" value="1"/>
</dbReference>
<dbReference type="InterPro" id="IPR018320">
    <property type="entry name" value="DNA_polymerase_1"/>
</dbReference>
<proteinExistence type="inferred from homology"/>
<dbReference type="EMBL" id="DXBS01000046">
    <property type="protein sequence ID" value="HIZ24280.1"/>
    <property type="molecule type" value="Genomic_DNA"/>
</dbReference>
<evidence type="ECO:0000259" key="15">
    <source>
        <dbReference type="SMART" id="SM00482"/>
    </source>
</evidence>
<dbReference type="InterPro" id="IPR008918">
    <property type="entry name" value="HhH2"/>
</dbReference>
<evidence type="ECO:0000256" key="8">
    <source>
        <dbReference type="ARBA" id="ARBA00022932"/>
    </source>
</evidence>
<evidence type="ECO:0000256" key="4">
    <source>
        <dbReference type="ARBA" id="ARBA00022679"/>
    </source>
</evidence>
<dbReference type="SMART" id="SM00482">
    <property type="entry name" value="POLAc"/>
    <property type="match status" value="1"/>
</dbReference>
<dbReference type="InterPro" id="IPR020046">
    <property type="entry name" value="5-3_exonucl_a-hlix_arch_N"/>
</dbReference>
<sequence>MEKLILIDGNSLLNRAFYAIAPFSTKEGLPTNGIFGFMKLIFKVIEEEQPTHFVVTFDVHAPTFRHKMYDAYKGTRKPMPEELVVQVPVLKDLLHAMCIYTVEKAGYEADDLIGTISRKFPEVQTLIFTGDRDSYQLIDEHTSVCMTKRGVTDLLRLTKDNFFEKEGITPSQVIELKALMGDSSDNIPGVKGIGPKSALSLLTRYHDLDGVYAHLDELSASVRQKLEQSRDDAYLSRTLATIDTNVPLDLSLGECELHLPFPDAARTAFAKLEFRSLVGSTFFSVAPEAQVQCKECTSDDLGAFIDRAPTITEFALSVEQEGIHLYDGTDEYLLRIKENFLEPGFFLTELKPLLEILFSGNRHAVLADVKATAHFLEEGVGIAIGCNADDVSLMRYLADSNRRPASTKELAAEFAVPESCCAYALMLAYRDAKSRESETNAKLYRALELPLAYVLFDMERTGVRVDMTKFPVFSEKFKGEMDKLSARIYQLAGTEFNLNSPFQLSEVLFDRLGYSARGVKKNIRGGYSTSAEVLEKLAEDHEIARLILKYREVQKLQSTYVDGIRPLVTGGIVHTTYYQTMTTTGRLSSANPNLQNIPVRTEMGRELRKLFIAREGNLLIDADYSQIELRLLAHFSQCKALLDAYHDNLDIHAATAAKLFNVALSDVTPELRRRAKTINFGIIYGMSAFGLAKDLGCANDEAQRYINAYFATHPEVRAYMEENVRRAKEDGYVTTLLGRKRYIVELKSGNFNQRAFGERAAMNMPLQGSAADIIKIAMLRVTKRLAQDGMAAKLVLQVHDELILDAPESEAEAAKALLKEEMEAATQLRVPLIAEVSTGKSWYEAK</sequence>
<dbReference type="Gene3D" id="3.40.50.1010">
    <property type="entry name" value="5'-nuclease"/>
    <property type="match status" value="1"/>
</dbReference>
<evidence type="ECO:0000256" key="10">
    <source>
        <dbReference type="ARBA" id="ARBA00023204"/>
    </source>
</evidence>
<keyword evidence="6 13" id="KW-0235">DNA replication</keyword>
<dbReference type="PROSITE" id="PS00447">
    <property type="entry name" value="DNA_POLYMERASE_A"/>
    <property type="match status" value="1"/>
</dbReference>
<evidence type="ECO:0000256" key="1">
    <source>
        <dbReference type="ARBA" id="ARBA00007705"/>
    </source>
</evidence>